<evidence type="ECO:0000313" key="2">
    <source>
        <dbReference type="EMBL" id="KAG5461118.1"/>
    </source>
</evidence>
<gene>
    <name evidence="2" type="ORF">BJ554DRAFT_6736</name>
</gene>
<feature type="compositionally biased region" description="Pro residues" evidence="1">
    <location>
        <begin position="172"/>
        <end position="183"/>
    </location>
</feature>
<dbReference type="EMBL" id="JAEFCI010004173">
    <property type="protein sequence ID" value="KAG5461118.1"/>
    <property type="molecule type" value="Genomic_DNA"/>
</dbReference>
<evidence type="ECO:0000256" key="1">
    <source>
        <dbReference type="SAM" id="MobiDB-lite"/>
    </source>
</evidence>
<accession>A0A8H7ZY50</accession>
<sequence>MAASATTDKPPCDALTHAWALLARGTTNVRRTTDNVDDDVTFLARGAAAHVPDDVNAYGMQVTHMIIMNFSATEHIATSSMKLHETHQTNTEVDVADVTSILFSKAGDVQLLTPHNLGLVLENALSVPSFSSSLFSIAHACGHGTTVLFTKRGAQIFDEQSGNSHCHQDSPRQPPCPGFSPGR</sequence>
<comment type="caution">
    <text evidence="2">The sequence shown here is derived from an EMBL/GenBank/DDBJ whole genome shotgun (WGS) entry which is preliminary data.</text>
</comment>
<organism evidence="2 3">
    <name type="scientific">Olpidium bornovanus</name>
    <dbReference type="NCBI Taxonomy" id="278681"/>
    <lineage>
        <taxon>Eukaryota</taxon>
        <taxon>Fungi</taxon>
        <taxon>Fungi incertae sedis</taxon>
        <taxon>Olpidiomycota</taxon>
        <taxon>Olpidiomycotina</taxon>
        <taxon>Olpidiomycetes</taxon>
        <taxon>Olpidiales</taxon>
        <taxon>Olpidiaceae</taxon>
        <taxon>Olpidium</taxon>
    </lineage>
</organism>
<name>A0A8H7ZY50_9FUNG</name>
<evidence type="ECO:0000313" key="3">
    <source>
        <dbReference type="Proteomes" id="UP000673691"/>
    </source>
</evidence>
<proteinExistence type="predicted"/>
<keyword evidence="3" id="KW-1185">Reference proteome</keyword>
<feature type="region of interest" description="Disordered" evidence="1">
    <location>
        <begin position="160"/>
        <end position="183"/>
    </location>
</feature>
<reference evidence="2 3" key="1">
    <citation type="journal article" name="Sci. Rep.">
        <title>Genome-scale phylogenetic analyses confirm Olpidium as the closest living zoosporic fungus to the non-flagellated, terrestrial fungi.</title>
        <authorList>
            <person name="Chang Y."/>
            <person name="Rochon D."/>
            <person name="Sekimoto S."/>
            <person name="Wang Y."/>
            <person name="Chovatia M."/>
            <person name="Sandor L."/>
            <person name="Salamov A."/>
            <person name="Grigoriev I.V."/>
            <person name="Stajich J.E."/>
            <person name="Spatafora J.W."/>
        </authorList>
    </citation>
    <scope>NUCLEOTIDE SEQUENCE [LARGE SCALE GENOMIC DNA]</scope>
    <source>
        <strain evidence="2">S191</strain>
    </source>
</reference>
<dbReference type="Proteomes" id="UP000673691">
    <property type="component" value="Unassembled WGS sequence"/>
</dbReference>
<protein>
    <submittedName>
        <fullName evidence="2">Uncharacterized protein</fullName>
    </submittedName>
</protein>
<dbReference type="AlphaFoldDB" id="A0A8H7ZY50"/>